<name>A0A381R1R1_9ZZZZ</name>
<dbReference type="AlphaFoldDB" id="A0A381R1R1"/>
<evidence type="ECO:0000313" key="2">
    <source>
        <dbReference type="EMBL" id="SUZ85675.1"/>
    </source>
</evidence>
<organism evidence="2">
    <name type="scientific">marine metagenome</name>
    <dbReference type="NCBI Taxonomy" id="408172"/>
    <lineage>
        <taxon>unclassified sequences</taxon>
        <taxon>metagenomes</taxon>
        <taxon>ecological metagenomes</taxon>
    </lineage>
</organism>
<gene>
    <name evidence="2" type="ORF">METZ01_LOCUS38529</name>
</gene>
<sequence length="116" mass="13024">MRHLVLIISLFLTISFAQDKVISESYAIEGMMCSMGCVTKVTKAVQDLDGFKTVNFDFDQERKVDYAIVTFDNEVLSRKEVVAAIHSVSEGAYQVKEVSEACCKDFCEHSNAEEKI</sequence>
<proteinExistence type="predicted"/>
<dbReference type="SUPFAM" id="SSF55008">
    <property type="entry name" value="HMA, heavy metal-associated domain"/>
    <property type="match status" value="1"/>
</dbReference>
<dbReference type="Pfam" id="PF00403">
    <property type="entry name" value="HMA"/>
    <property type="match status" value="1"/>
</dbReference>
<evidence type="ECO:0000259" key="1">
    <source>
        <dbReference type="Pfam" id="PF00403"/>
    </source>
</evidence>
<feature type="domain" description="HMA" evidence="1">
    <location>
        <begin position="26"/>
        <end position="86"/>
    </location>
</feature>
<dbReference type="Gene3D" id="3.30.70.100">
    <property type="match status" value="1"/>
</dbReference>
<dbReference type="EMBL" id="UINC01001646">
    <property type="protein sequence ID" value="SUZ85675.1"/>
    <property type="molecule type" value="Genomic_DNA"/>
</dbReference>
<reference evidence="2" key="1">
    <citation type="submission" date="2018-05" db="EMBL/GenBank/DDBJ databases">
        <authorList>
            <person name="Lanie J.A."/>
            <person name="Ng W.-L."/>
            <person name="Kazmierczak K.M."/>
            <person name="Andrzejewski T.M."/>
            <person name="Davidsen T.M."/>
            <person name="Wayne K.J."/>
            <person name="Tettelin H."/>
            <person name="Glass J.I."/>
            <person name="Rusch D."/>
            <person name="Podicherti R."/>
            <person name="Tsui H.-C.T."/>
            <person name="Winkler M.E."/>
        </authorList>
    </citation>
    <scope>NUCLEOTIDE SEQUENCE</scope>
</reference>
<accession>A0A381R1R1</accession>
<dbReference type="InterPro" id="IPR036163">
    <property type="entry name" value="HMA_dom_sf"/>
</dbReference>
<protein>
    <recommendedName>
        <fullName evidence="1">HMA domain-containing protein</fullName>
    </recommendedName>
</protein>
<dbReference type="InterPro" id="IPR006121">
    <property type="entry name" value="HMA_dom"/>
</dbReference>
<dbReference type="GO" id="GO:0046872">
    <property type="term" value="F:metal ion binding"/>
    <property type="evidence" value="ECO:0007669"/>
    <property type="project" value="InterPro"/>
</dbReference>